<protein>
    <submittedName>
        <fullName evidence="2">Uncharacterized protein</fullName>
    </submittedName>
</protein>
<dbReference type="AlphaFoldDB" id="A0A6C0DQK4"/>
<evidence type="ECO:0000256" key="1">
    <source>
        <dbReference type="SAM" id="MobiDB-lite"/>
    </source>
</evidence>
<dbReference type="EMBL" id="MN739659">
    <property type="protein sequence ID" value="QHT18711.1"/>
    <property type="molecule type" value="Genomic_DNA"/>
</dbReference>
<proteinExistence type="predicted"/>
<evidence type="ECO:0000313" key="2">
    <source>
        <dbReference type="EMBL" id="QHT18711.1"/>
    </source>
</evidence>
<feature type="region of interest" description="Disordered" evidence="1">
    <location>
        <begin position="33"/>
        <end position="108"/>
    </location>
</feature>
<feature type="compositionally biased region" description="Acidic residues" evidence="1">
    <location>
        <begin position="43"/>
        <end position="60"/>
    </location>
</feature>
<accession>A0A6C0DQK4</accession>
<reference evidence="2" key="1">
    <citation type="journal article" date="2020" name="Nature">
        <title>Giant virus diversity and host interactions through global metagenomics.</title>
        <authorList>
            <person name="Schulz F."/>
            <person name="Roux S."/>
            <person name="Paez-Espino D."/>
            <person name="Jungbluth S."/>
            <person name="Walsh D.A."/>
            <person name="Denef V.J."/>
            <person name="McMahon K.D."/>
            <person name="Konstantinidis K.T."/>
            <person name="Eloe-Fadrosh E.A."/>
            <person name="Kyrpides N.C."/>
            <person name="Woyke T."/>
        </authorList>
    </citation>
    <scope>NUCLEOTIDE SEQUENCE</scope>
    <source>
        <strain evidence="2">GVMAG-M-3300023174-49</strain>
    </source>
</reference>
<sequence>MTAWTNLVKKTYSLGKKKDKNYSLKDAMLAAKKQYKKKKGGEPEDVVEAEAEGGEVEGGEVESPKTEEAGGEAGGEAPVVPETAGGKPKKTMKKGKKARKTAKRSSRK</sequence>
<feature type="compositionally biased region" description="Basic residues" evidence="1">
    <location>
        <begin position="87"/>
        <end position="108"/>
    </location>
</feature>
<organism evidence="2">
    <name type="scientific">viral metagenome</name>
    <dbReference type="NCBI Taxonomy" id="1070528"/>
    <lineage>
        <taxon>unclassified sequences</taxon>
        <taxon>metagenomes</taxon>
        <taxon>organismal metagenomes</taxon>
    </lineage>
</organism>
<name>A0A6C0DQK4_9ZZZZ</name>